<evidence type="ECO:0000256" key="2">
    <source>
        <dbReference type="ARBA" id="ARBA00014076"/>
    </source>
</evidence>
<evidence type="ECO:0000259" key="3">
    <source>
        <dbReference type="Pfam" id="PF04063"/>
    </source>
</evidence>
<evidence type="ECO:0000259" key="4">
    <source>
        <dbReference type="Pfam" id="PF04064"/>
    </source>
</evidence>
<dbReference type="Gene3D" id="1.25.10.10">
    <property type="entry name" value="Leucine-rich Repeat Variant"/>
    <property type="match status" value="1"/>
</dbReference>
<dbReference type="InterPro" id="IPR016024">
    <property type="entry name" value="ARM-type_fold"/>
</dbReference>
<feature type="domain" description="Protein HGH1 C-terminal" evidence="4">
    <location>
        <begin position="287"/>
        <end position="340"/>
    </location>
</feature>
<protein>
    <recommendedName>
        <fullName evidence="2">Protein HGH1 homolog</fullName>
    </recommendedName>
</protein>
<dbReference type="Pfam" id="PF04064">
    <property type="entry name" value="DUF384"/>
    <property type="match status" value="1"/>
</dbReference>
<dbReference type="PANTHER" id="PTHR13387">
    <property type="entry name" value="PROTEIN HGH1 HOMOLOG"/>
    <property type="match status" value="1"/>
</dbReference>
<name>A0A2J7PRC2_9NEOP</name>
<sequence length="368" mass="41888">MDSLEEIQNFLDVDARFDLKTAALQYVLGLTGTEAGRFLLLQRPCLLSSLISLAQDKSESIAKDACLAIVNISADEAGARALLSNHDSKGDGQDTDLYYSNVVVVMIKIIMDPDSSVADPGCMILSNLTRSSGSTERMIELIKKCGFTLDHIVSVFTNQQYNKKGATLHYLGSVFSNLSQSATFRSYLLDHERCVIQRLLPYTEYLPSHVRRGGIVGTLRNCCFDIENHDWLLSPEVDILPHLLLPLAGPEEFTDDEMDKLPLELQYLPEDKMREPDPDIRKMLLEALIQLCAKRSSRELIRDKNIYLILRELHKWETDRRVLLACENVIDILIRTEDEIGEDNIRDIDVPRDLHEKFQKMDEDFIKD</sequence>
<dbReference type="AlphaFoldDB" id="A0A2J7PRC2"/>
<dbReference type="PANTHER" id="PTHR13387:SF9">
    <property type="entry name" value="PROTEIN HGH1 HOMOLOG"/>
    <property type="match status" value="1"/>
</dbReference>
<dbReference type="Pfam" id="PF04063">
    <property type="entry name" value="DUF383"/>
    <property type="match status" value="1"/>
</dbReference>
<dbReference type="EMBL" id="NEVH01022362">
    <property type="protein sequence ID" value="PNF18876.1"/>
    <property type="molecule type" value="Genomic_DNA"/>
</dbReference>
<dbReference type="Proteomes" id="UP000235965">
    <property type="component" value="Unassembled WGS sequence"/>
</dbReference>
<dbReference type="FunCoup" id="A0A2J7PRC2">
    <property type="interactions" value="1497"/>
</dbReference>
<dbReference type="InterPro" id="IPR011989">
    <property type="entry name" value="ARM-like"/>
</dbReference>
<comment type="similarity">
    <text evidence="1">Belongs to the HGH1 family.</text>
</comment>
<dbReference type="OrthoDB" id="338814at2759"/>
<comment type="caution">
    <text evidence="5">The sequence shown here is derived from an EMBL/GenBank/DDBJ whole genome shotgun (WGS) entry which is preliminary data.</text>
</comment>
<evidence type="ECO:0000256" key="1">
    <source>
        <dbReference type="ARBA" id="ARBA00006712"/>
    </source>
</evidence>
<reference evidence="5 6" key="1">
    <citation type="submission" date="2017-12" db="EMBL/GenBank/DDBJ databases">
        <title>Hemimetabolous genomes reveal molecular basis of termite eusociality.</title>
        <authorList>
            <person name="Harrison M.C."/>
            <person name="Jongepier E."/>
            <person name="Robertson H.M."/>
            <person name="Arning N."/>
            <person name="Bitard-Feildel T."/>
            <person name="Chao H."/>
            <person name="Childers C.P."/>
            <person name="Dinh H."/>
            <person name="Doddapaneni H."/>
            <person name="Dugan S."/>
            <person name="Gowin J."/>
            <person name="Greiner C."/>
            <person name="Han Y."/>
            <person name="Hu H."/>
            <person name="Hughes D.S.T."/>
            <person name="Huylmans A.-K."/>
            <person name="Kemena C."/>
            <person name="Kremer L.P.M."/>
            <person name="Lee S.L."/>
            <person name="Lopez-Ezquerra A."/>
            <person name="Mallet L."/>
            <person name="Monroy-Kuhn J.M."/>
            <person name="Moser A."/>
            <person name="Murali S.C."/>
            <person name="Muzny D.M."/>
            <person name="Otani S."/>
            <person name="Piulachs M.-D."/>
            <person name="Poelchau M."/>
            <person name="Qu J."/>
            <person name="Schaub F."/>
            <person name="Wada-Katsumata A."/>
            <person name="Worley K.C."/>
            <person name="Xie Q."/>
            <person name="Ylla G."/>
            <person name="Poulsen M."/>
            <person name="Gibbs R.A."/>
            <person name="Schal C."/>
            <person name="Richards S."/>
            <person name="Belles X."/>
            <person name="Korb J."/>
            <person name="Bornberg-Bauer E."/>
        </authorList>
    </citation>
    <scope>NUCLEOTIDE SEQUENCE [LARGE SCALE GENOMIC DNA]</scope>
    <source>
        <tissue evidence="5">Whole body</tissue>
    </source>
</reference>
<dbReference type="STRING" id="105785.A0A2J7PRC2"/>
<feature type="domain" description="Protein HGH1 N-terminal" evidence="3">
    <location>
        <begin position="110"/>
        <end position="282"/>
    </location>
</feature>
<dbReference type="InterPro" id="IPR007206">
    <property type="entry name" value="Protein_HGH1_C"/>
</dbReference>
<keyword evidence="6" id="KW-1185">Reference proteome</keyword>
<organism evidence="5 6">
    <name type="scientific">Cryptotermes secundus</name>
    <dbReference type="NCBI Taxonomy" id="105785"/>
    <lineage>
        <taxon>Eukaryota</taxon>
        <taxon>Metazoa</taxon>
        <taxon>Ecdysozoa</taxon>
        <taxon>Arthropoda</taxon>
        <taxon>Hexapoda</taxon>
        <taxon>Insecta</taxon>
        <taxon>Pterygota</taxon>
        <taxon>Neoptera</taxon>
        <taxon>Polyneoptera</taxon>
        <taxon>Dictyoptera</taxon>
        <taxon>Blattodea</taxon>
        <taxon>Blattoidea</taxon>
        <taxon>Termitoidae</taxon>
        <taxon>Kalotermitidae</taxon>
        <taxon>Cryptotermitinae</taxon>
        <taxon>Cryptotermes</taxon>
    </lineage>
</organism>
<accession>A0A2J7PRC2</accession>
<dbReference type="SUPFAM" id="SSF48371">
    <property type="entry name" value="ARM repeat"/>
    <property type="match status" value="1"/>
</dbReference>
<evidence type="ECO:0000313" key="5">
    <source>
        <dbReference type="EMBL" id="PNF18876.1"/>
    </source>
</evidence>
<gene>
    <name evidence="5" type="ORF">B7P43_G01392</name>
</gene>
<dbReference type="InterPro" id="IPR039717">
    <property type="entry name" value="Hgh1"/>
</dbReference>
<evidence type="ECO:0000313" key="6">
    <source>
        <dbReference type="Proteomes" id="UP000235965"/>
    </source>
</evidence>
<proteinExistence type="inferred from homology"/>
<dbReference type="InParanoid" id="A0A2J7PRC2"/>
<dbReference type="InterPro" id="IPR007205">
    <property type="entry name" value="Protein_HGH1_N"/>
</dbReference>